<dbReference type="Gene3D" id="2.180.10.10">
    <property type="entry name" value="RHS repeat-associated core"/>
    <property type="match status" value="1"/>
</dbReference>
<organism evidence="1 2">
    <name type="scientific">Chryseobacterium ginsengisoli</name>
    <dbReference type="NCBI Taxonomy" id="363853"/>
    <lineage>
        <taxon>Bacteria</taxon>
        <taxon>Pseudomonadati</taxon>
        <taxon>Bacteroidota</taxon>
        <taxon>Flavobacteriia</taxon>
        <taxon>Flavobacteriales</taxon>
        <taxon>Weeksellaceae</taxon>
        <taxon>Chryseobacterium group</taxon>
        <taxon>Chryseobacterium</taxon>
    </lineage>
</organism>
<protein>
    <recommendedName>
        <fullName evidence="3">Sugar-binding protein</fullName>
    </recommendedName>
</protein>
<accession>A0ABP9MXS7</accession>
<dbReference type="Proteomes" id="UP001500353">
    <property type="component" value="Unassembled WGS sequence"/>
</dbReference>
<evidence type="ECO:0000313" key="2">
    <source>
        <dbReference type="Proteomes" id="UP001500353"/>
    </source>
</evidence>
<dbReference type="RefSeq" id="WP_345208716.1">
    <property type="nucleotide sequence ID" value="NZ_BAABHX010000012.1"/>
</dbReference>
<reference evidence="2" key="1">
    <citation type="journal article" date="2019" name="Int. J. Syst. Evol. Microbiol.">
        <title>The Global Catalogue of Microorganisms (GCM) 10K type strain sequencing project: providing services to taxonomists for standard genome sequencing and annotation.</title>
        <authorList>
            <consortium name="The Broad Institute Genomics Platform"/>
            <consortium name="The Broad Institute Genome Sequencing Center for Infectious Disease"/>
            <person name="Wu L."/>
            <person name="Ma J."/>
        </authorList>
    </citation>
    <scope>NUCLEOTIDE SEQUENCE [LARGE SCALE GENOMIC DNA]</scope>
    <source>
        <strain evidence="2">JCM 18019</strain>
    </source>
</reference>
<dbReference type="EMBL" id="BAABHX010000012">
    <property type="protein sequence ID" value="GAA5102642.1"/>
    <property type="molecule type" value="Genomic_DNA"/>
</dbReference>
<evidence type="ECO:0008006" key="3">
    <source>
        <dbReference type="Google" id="ProtNLM"/>
    </source>
</evidence>
<dbReference type="InterPro" id="IPR031325">
    <property type="entry name" value="RHS_repeat"/>
</dbReference>
<sequence>MKKNYKAFTKYMMAIFLLLISNTILKAQGYGFEVQKDSYNKTPDGNIANGLPQIGFPLLTVPTSSPKLSFSFGIDYNANRTSDQNLPGDVGKGWSLSEDYAVVRVSHGLPADYNINHTAAFYAGNVNDGNVFQYSIPGESAKFMINYDKAAHQYVGISDNGFKSKILIEKNTTDTLVYKIKSFTVIDPKGLKYIFDKPDISYYRGIGDNHIVQKRFVDLYHGAFHLTKILDNKDNVLATFEYLTSTGTVNDSRGSYNIAQNKISKILIPNVGSITFTYSGWDIVFPQMVPLPKIIVKDVSGNIMNQVLFEYMGNYLNSFATLDKNNAVIEKYSFEYNGFSEGSSNFDQFGFPNNLSYCSIDGNERFFSPIAPNPKYSTLGLLKTVYLPTGGRTEYEYESNTISSPAPYYTYPGYFDFYNMDVVYDADFSKQLTSPPVVINVDPVKYQKYFVTITDGITYFKSTDRIDHYGVDYYITKASDGSSLDNLFTYHDMDTDTYKTCDDLKTFTPPNDSPVNINIVGKSSGHIKVYAVKSDLAPFNYTEGVRIKNIKKYEGDNASTPNENLNYQYNYFDNPQASSAEDYGIISYPLPSGLEKVMRQMVYKNVKVTDIVRNFYTKYTFMLPSEIIAAISQPITVLLDYGAPYSTGLPVKIEQYTAGNQLVSEKNFQYTFNYKTLADKYLVPSDFKYPLLQKQITTEKMYRENNTILTASSEKIYEPLFSNMISEKSTDFSGETTEATYKYASEMQNQKLLADNKVATAIVTEIKNTRNGVTTPLSKTENLYATANSSEPSGMISYDPVNGASSTEVVIDKYDTYGNVIQMTGKDGMINCIVYGYHGTLPIAKISGISYDSLQSQGLLSSIITASDADADNSANESQLLSALSIFRRSDALKTLPVITYTYDPLIGVTSETDAAGIKKVYQYDNANRLIKILDALGNTLQEFKTHIKGQ</sequence>
<gene>
    <name evidence="1" type="ORF">GCM10023210_43850</name>
</gene>
<comment type="caution">
    <text evidence="1">The sequence shown here is derived from an EMBL/GenBank/DDBJ whole genome shotgun (WGS) entry which is preliminary data.</text>
</comment>
<keyword evidence="2" id="KW-1185">Reference proteome</keyword>
<dbReference type="Pfam" id="PF05593">
    <property type="entry name" value="RHS_repeat"/>
    <property type="match status" value="1"/>
</dbReference>
<name>A0ABP9MXS7_9FLAO</name>
<proteinExistence type="predicted"/>
<evidence type="ECO:0000313" key="1">
    <source>
        <dbReference type="EMBL" id="GAA5102642.1"/>
    </source>
</evidence>